<reference evidence="2 3" key="1">
    <citation type="submission" date="2019-02" db="EMBL/GenBank/DDBJ databases">
        <title>Deep-cultivation of Planctomycetes and their phenomic and genomic characterization uncovers novel biology.</title>
        <authorList>
            <person name="Wiegand S."/>
            <person name="Jogler M."/>
            <person name="Boedeker C."/>
            <person name="Pinto D."/>
            <person name="Vollmers J."/>
            <person name="Rivas-Marin E."/>
            <person name="Kohn T."/>
            <person name="Peeters S.H."/>
            <person name="Heuer A."/>
            <person name="Rast P."/>
            <person name="Oberbeckmann S."/>
            <person name="Bunk B."/>
            <person name="Jeske O."/>
            <person name="Meyerdierks A."/>
            <person name="Storesund J.E."/>
            <person name="Kallscheuer N."/>
            <person name="Luecker S."/>
            <person name="Lage O.M."/>
            <person name="Pohl T."/>
            <person name="Merkel B.J."/>
            <person name="Hornburger P."/>
            <person name="Mueller R.-W."/>
            <person name="Bruemmer F."/>
            <person name="Labrenz M."/>
            <person name="Spormann A.M."/>
            <person name="Op den Camp H."/>
            <person name="Overmann J."/>
            <person name="Amann R."/>
            <person name="Jetten M.S.M."/>
            <person name="Mascher T."/>
            <person name="Medema M.H."/>
            <person name="Devos D.P."/>
            <person name="Kaster A.-K."/>
            <person name="Ovreas L."/>
            <person name="Rohde M."/>
            <person name="Galperin M.Y."/>
            <person name="Jogler C."/>
        </authorList>
    </citation>
    <scope>NUCLEOTIDE SEQUENCE [LARGE SCALE GENOMIC DNA]</scope>
    <source>
        <strain evidence="2 3">Mal4</strain>
    </source>
</reference>
<accession>A0A517Z2U1</accession>
<evidence type="ECO:0000256" key="1">
    <source>
        <dbReference type="SAM" id="Coils"/>
    </source>
</evidence>
<protein>
    <submittedName>
        <fullName evidence="2">Uncharacterized protein</fullName>
    </submittedName>
</protein>
<evidence type="ECO:0000313" key="3">
    <source>
        <dbReference type="Proteomes" id="UP000320496"/>
    </source>
</evidence>
<keyword evidence="1" id="KW-0175">Coiled coil</keyword>
<dbReference type="OrthoDB" id="3540923at2"/>
<dbReference type="Proteomes" id="UP000320496">
    <property type="component" value="Chromosome"/>
</dbReference>
<dbReference type="AlphaFoldDB" id="A0A517Z2U1"/>
<gene>
    <name evidence="2" type="ORF">Mal4_11180</name>
</gene>
<name>A0A517Z2U1_9PLAN</name>
<feature type="coiled-coil region" evidence="1">
    <location>
        <begin position="146"/>
        <end position="173"/>
    </location>
</feature>
<sequence>MQRLDERLMAAKRRLRSKQKLESMLAETRRQFQEEQTRHATFKETVEREQADVTKLEGLSLAGLFYSVLGTKDERLEQERQEFLAARLKFDECEETLSEIQDEMRRLKDELSPLTGADEEYRQLLSEKEAFVAGAGGAASERLLDVSEEIADREAEERELAEAIRAGEAARARLREVQTMLKSAGSWGVLDMMGGGMMATMVKHSKMDAAKQSAHRAQRELRRFQEELADASERLNLSLDVGSFAKFADFFFDGLITDWVVQSRIQEASSACSSAMSRVASAVATCRRRREETLQTIETLNDRRNELIEAA</sequence>
<organism evidence="2 3">
    <name type="scientific">Maioricimonas rarisocia</name>
    <dbReference type="NCBI Taxonomy" id="2528026"/>
    <lineage>
        <taxon>Bacteria</taxon>
        <taxon>Pseudomonadati</taxon>
        <taxon>Planctomycetota</taxon>
        <taxon>Planctomycetia</taxon>
        <taxon>Planctomycetales</taxon>
        <taxon>Planctomycetaceae</taxon>
        <taxon>Maioricimonas</taxon>
    </lineage>
</organism>
<dbReference type="EMBL" id="CP036275">
    <property type="protein sequence ID" value="QDU36820.1"/>
    <property type="molecule type" value="Genomic_DNA"/>
</dbReference>
<proteinExistence type="predicted"/>
<dbReference type="KEGG" id="mri:Mal4_11180"/>
<dbReference type="RefSeq" id="WP_145367447.1">
    <property type="nucleotide sequence ID" value="NZ_CP036275.1"/>
</dbReference>
<feature type="coiled-coil region" evidence="1">
    <location>
        <begin position="207"/>
        <end position="234"/>
    </location>
</feature>
<evidence type="ECO:0000313" key="2">
    <source>
        <dbReference type="EMBL" id="QDU36820.1"/>
    </source>
</evidence>
<keyword evidence="3" id="KW-1185">Reference proteome</keyword>
<feature type="coiled-coil region" evidence="1">
    <location>
        <begin position="1"/>
        <end position="38"/>
    </location>
</feature>